<comment type="caution">
    <text evidence="3">The sequence shown here is derived from an EMBL/GenBank/DDBJ whole genome shotgun (WGS) entry which is preliminary data.</text>
</comment>
<keyword evidence="2" id="KW-1133">Transmembrane helix</keyword>
<evidence type="ECO:0000256" key="1">
    <source>
        <dbReference type="SAM" id="MobiDB-lite"/>
    </source>
</evidence>
<dbReference type="Proteomes" id="UP001152622">
    <property type="component" value="Chromosome 4"/>
</dbReference>
<proteinExistence type="predicted"/>
<dbReference type="AlphaFoldDB" id="A0A9Q1J2A6"/>
<sequence>MEGCEASFDADFAIDVADAGCDDFDVEPEGLYDDDGMDEEEAEDEEEVDYERPRRPERGRAKGRRPKRPSVRKKMRKGNIEGARNCAGHACRTNIAAVLVTTCSAILMCIFLTFYIDYKLY</sequence>
<reference evidence="3" key="1">
    <citation type="journal article" date="2023" name="Science">
        <title>Genome structures resolve the early diversification of teleost fishes.</title>
        <authorList>
            <person name="Parey E."/>
            <person name="Louis A."/>
            <person name="Montfort J."/>
            <person name="Bouchez O."/>
            <person name="Roques C."/>
            <person name="Iampietro C."/>
            <person name="Lluch J."/>
            <person name="Castinel A."/>
            <person name="Donnadieu C."/>
            <person name="Desvignes T."/>
            <person name="Floi Bucao C."/>
            <person name="Jouanno E."/>
            <person name="Wen M."/>
            <person name="Mejri S."/>
            <person name="Dirks R."/>
            <person name="Jansen H."/>
            <person name="Henkel C."/>
            <person name="Chen W.J."/>
            <person name="Zahm M."/>
            <person name="Cabau C."/>
            <person name="Klopp C."/>
            <person name="Thompson A.W."/>
            <person name="Robinson-Rechavi M."/>
            <person name="Braasch I."/>
            <person name="Lecointre G."/>
            <person name="Bobe J."/>
            <person name="Postlethwait J.H."/>
            <person name="Berthelot C."/>
            <person name="Roest Crollius H."/>
            <person name="Guiguen Y."/>
        </authorList>
    </citation>
    <scope>NUCLEOTIDE SEQUENCE</scope>
    <source>
        <strain evidence="3">WJC10195</strain>
    </source>
</reference>
<protein>
    <submittedName>
        <fullName evidence="3">Uncharacterized protein</fullName>
    </submittedName>
</protein>
<dbReference type="OrthoDB" id="9906841at2759"/>
<organism evidence="3 4">
    <name type="scientific">Synaphobranchus kaupii</name>
    <name type="common">Kaup's arrowtooth eel</name>
    <dbReference type="NCBI Taxonomy" id="118154"/>
    <lineage>
        <taxon>Eukaryota</taxon>
        <taxon>Metazoa</taxon>
        <taxon>Chordata</taxon>
        <taxon>Craniata</taxon>
        <taxon>Vertebrata</taxon>
        <taxon>Euteleostomi</taxon>
        <taxon>Actinopterygii</taxon>
        <taxon>Neopterygii</taxon>
        <taxon>Teleostei</taxon>
        <taxon>Anguilliformes</taxon>
        <taxon>Synaphobranchidae</taxon>
        <taxon>Synaphobranchus</taxon>
    </lineage>
</organism>
<accession>A0A9Q1J2A6</accession>
<feature type="compositionally biased region" description="Basic residues" evidence="1">
    <location>
        <begin position="61"/>
        <end position="77"/>
    </location>
</feature>
<feature type="transmembrane region" description="Helical" evidence="2">
    <location>
        <begin position="95"/>
        <end position="116"/>
    </location>
</feature>
<evidence type="ECO:0000313" key="3">
    <source>
        <dbReference type="EMBL" id="KAJ8363050.1"/>
    </source>
</evidence>
<evidence type="ECO:0000313" key="4">
    <source>
        <dbReference type="Proteomes" id="UP001152622"/>
    </source>
</evidence>
<name>A0A9Q1J2A6_SYNKA</name>
<evidence type="ECO:0000256" key="2">
    <source>
        <dbReference type="SAM" id="Phobius"/>
    </source>
</evidence>
<gene>
    <name evidence="3" type="ORF">SKAU_G00118810</name>
</gene>
<dbReference type="EMBL" id="JAINUF010000004">
    <property type="protein sequence ID" value="KAJ8363050.1"/>
    <property type="molecule type" value="Genomic_DNA"/>
</dbReference>
<keyword evidence="2" id="KW-0472">Membrane</keyword>
<keyword evidence="4" id="KW-1185">Reference proteome</keyword>
<feature type="compositionally biased region" description="Basic and acidic residues" evidence="1">
    <location>
        <begin position="50"/>
        <end position="60"/>
    </location>
</feature>
<keyword evidence="2" id="KW-0812">Transmembrane</keyword>
<feature type="region of interest" description="Disordered" evidence="1">
    <location>
        <begin position="23"/>
        <end position="79"/>
    </location>
</feature>
<feature type="compositionally biased region" description="Acidic residues" evidence="1">
    <location>
        <begin position="23"/>
        <end position="49"/>
    </location>
</feature>